<evidence type="ECO:0000313" key="1">
    <source>
        <dbReference type="EMBL" id="KAF9680774.1"/>
    </source>
</evidence>
<dbReference type="PANTHER" id="PTHR46313">
    <property type="match status" value="1"/>
</dbReference>
<dbReference type="PANTHER" id="PTHR46313:SF3">
    <property type="entry name" value="PROLYCOPENE ISOMERASE, CHLOROPLASTIC"/>
    <property type="match status" value="1"/>
</dbReference>
<protein>
    <submittedName>
        <fullName evidence="1">Uncharacterized protein</fullName>
    </submittedName>
</protein>
<reference evidence="1 2" key="1">
    <citation type="submission" date="2020-10" db="EMBL/GenBank/DDBJ databases">
        <title>Plant Genome Project.</title>
        <authorList>
            <person name="Zhang R.-G."/>
        </authorList>
    </citation>
    <scope>NUCLEOTIDE SEQUENCE [LARGE SCALE GENOMIC DNA]</scope>
    <source>
        <strain evidence="1">FAFU-HL-1</strain>
        <tissue evidence="1">Leaf</tissue>
    </source>
</reference>
<accession>A0A835K9K3</accession>
<comment type="caution">
    <text evidence="1">The sequence shown here is derived from an EMBL/GenBank/DDBJ whole genome shotgun (WGS) entry which is preliminary data.</text>
</comment>
<proteinExistence type="predicted"/>
<organism evidence="1 2">
    <name type="scientific">Salix dunnii</name>
    <dbReference type="NCBI Taxonomy" id="1413687"/>
    <lineage>
        <taxon>Eukaryota</taxon>
        <taxon>Viridiplantae</taxon>
        <taxon>Streptophyta</taxon>
        <taxon>Embryophyta</taxon>
        <taxon>Tracheophyta</taxon>
        <taxon>Spermatophyta</taxon>
        <taxon>Magnoliopsida</taxon>
        <taxon>eudicotyledons</taxon>
        <taxon>Gunneridae</taxon>
        <taxon>Pentapetalae</taxon>
        <taxon>rosids</taxon>
        <taxon>fabids</taxon>
        <taxon>Malpighiales</taxon>
        <taxon>Salicaceae</taxon>
        <taxon>Saliceae</taxon>
        <taxon>Salix</taxon>
    </lineage>
</organism>
<dbReference type="Proteomes" id="UP000657918">
    <property type="component" value="Unassembled WGS sequence"/>
</dbReference>
<dbReference type="EMBL" id="JADGMS010000006">
    <property type="protein sequence ID" value="KAF9680774.1"/>
    <property type="molecule type" value="Genomic_DNA"/>
</dbReference>
<name>A0A835K9K3_9ROSI</name>
<dbReference type="SUPFAM" id="SSF51905">
    <property type="entry name" value="FAD/NAD(P)-binding domain"/>
    <property type="match status" value="1"/>
</dbReference>
<sequence>MVELAGDLVRVVEECVRINWEEGIAQVMHVGEEISICFGSFGYYERGENTFDVVVLVTSSEWNTMFIIFSSFKFDLGAKVHAIMAGFLTHDKGGSWLVRRAVDGLYCVGDSCFPGKDVLAVAFSGEMCAHRVAAGIGIEKRSPVLDAALLRLLGWLRTLAGEQGKKKNRTCNMTFLPEEHRLAAVTCNR</sequence>
<dbReference type="GO" id="GO:0016116">
    <property type="term" value="P:carotenoid metabolic process"/>
    <property type="evidence" value="ECO:0007669"/>
    <property type="project" value="InterPro"/>
</dbReference>
<dbReference type="OrthoDB" id="7777654at2759"/>
<evidence type="ECO:0000313" key="2">
    <source>
        <dbReference type="Proteomes" id="UP000657918"/>
    </source>
</evidence>
<dbReference type="InterPro" id="IPR036188">
    <property type="entry name" value="FAD/NAD-bd_sf"/>
</dbReference>
<keyword evidence="2" id="KW-1185">Reference proteome</keyword>
<dbReference type="InterPro" id="IPR045892">
    <property type="entry name" value="CrtISO-like"/>
</dbReference>
<gene>
    <name evidence="1" type="ORF">SADUNF_Sadunf06G0156500</name>
</gene>
<dbReference type="AlphaFoldDB" id="A0A835K9K3"/>